<comment type="similarity">
    <text evidence="1">Belongs to the glycosyltransferase 2 family. WaaE/KdtX subfamily.</text>
</comment>
<keyword evidence="4" id="KW-1185">Reference proteome</keyword>
<reference evidence="3 4" key="1">
    <citation type="submission" date="2009-04" db="EMBL/GenBank/DDBJ databases">
        <authorList>
            <person name="Reysenbach A.-L."/>
            <person name="Heidelberg J.F."/>
            <person name="Nelson W.C."/>
        </authorList>
    </citation>
    <scope>NUCLEOTIDE SEQUENCE [LARGE SCALE GENOMIC DNA]</scope>
    <source>
        <strain evidence="3 4">SS-5</strain>
    </source>
</reference>
<dbReference type="EMBL" id="ABZS01000144">
    <property type="protein sequence ID" value="EEP60140.1"/>
    <property type="molecule type" value="Genomic_DNA"/>
</dbReference>
<dbReference type="InterPro" id="IPR029044">
    <property type="entry name" value="Nucleotide-diphossugar_trans"/>
</dbReference>
<gene>
    <name evidence="3" type="ORF">SULYE_1358</name>
</gene>
<dbReference type="PANTHER" id="PTHR43630:SF2">
    <property type="entry name" value="GLYCOSYLTRANSFERASE"/>
    <property type="match status" value="1"/>
</dbReference>
<proteinExistence type="inferred from homology"/>
<dbReference type="OrthoDB" id="9815923at2"/>
<dbReference type="Pfam" id="PF00535">
    <property type="entry name" value="Glycos_transf_2"/>
    <property type="match status" value="1"/>
</dbReference>
<name>C4FLA4_9AQUI</name>
<dbReference type="PANTHER" id="PTHR43630">
    <property type="entry name" value="POLY-BETA-1,6-N-ACETYL-D-GLUCOSAMINE SYNTHASE"/>
    <property type="match status" value="1"/>
</dbReference>
<feature type="non-terminal residue" evidence="3">
    <location>
        <position position="44"/>
    </location>
</feature>
<evidence type="ECO:0000313" key="3">
    <source>
        <dbReference type="EMBL" id="EEP60140.1"/>
    </source>
</evidence>
<accession>C4FLA4</accession>
<dbReference type="Proteomes" id="UP000005540">
    <property type="component" value="Unassembled WGS sequence"/>
</dbReference>
<evidence type="ECO:0000313" key="4">
    <source>
        <dbReference type="Proteomes" id="UP000005540"/>
    </source>
</evidence>
<keyword evidence="3" id="KW-0808">Transferase</keyword>
<dbReference type="AlphaFoldDB" id="C4FLA4"/>
<evidence type="ECO:0000256" key="1">
    <source>
        <dbReference type="ARBA" id="ARBA00038494"/>
    </source>
</evidence>
<dbReference type="SUPFAM" id="SSF53448">
    <property type="entry name" value="Nucleotide-diphospho-sugar transferases"/>
    <property type="match status" value="1"/>
</dbReference>
<protein>
    <submittedName>
        <fullName evidence="3">Glycosyl transferase, family 2</fullName>
    </submittedName>
</protein>
<dbReference type="Gene3D" id="3.90.550.10">
    <property type="entry name" value="Spore Coat Polysaccharide Biosynthesis Protein SpsA, Chain A"/>
    <property type="match status" value="1"/>
</dbReference>
<sequence>MIAKVSACIIAKNEENNLPRLLESIKGKFDEIVLVDTGSTDKTV</sequence>
<comment type="caution">
    <text evidence="3">The sequence shown here is derived from an EMBL/GenBank/DDBJ whole genome shotgun (WGS) entry which is preliminary data.</text>
</comment>
<dbReference type="InterPro" id="IPR001173">
    <property type="entry name" value="Glyco_trans_2-like"/>
</dbReference>
<feature type="domain" description="Glycosyltransferase 2-like" evidence="2">
    <location>
        <begin position="6"/>
        <end position="44"/>
    </location>
</feature>
<dbReference type="GO" id="GO:0016740">
    <property type="term" value="F:transferase activity"/>
    <property type="evidence" value="ECO:0007669"/>
    <property type="project" value="UniProtKB-KW"/>
</dbReference>
<dbReference type="RefSeq" id="WP_007547652.1">
    <property type="nucleotide sequence ID" value="NZ_ABZS01000144.1"/>
</dbReference>
<evidence type="ECO:0000259" key="2">
    <source>
        <dbReference type="Pfam" id="PF00535"/>
    </source>
</evidence>
<organism evidence="3 4">
    <name type="scientific">Sulfurihydrogenibium yellowstonense SS-5</name>
    <dbReference type="NCBI Taxonomy" id="432331"/>
    <lineage>
        <taxon>Bacteria</taxon>
        <taxon>Pseudomonadati</taxon>
        <taxon>Aquificota</taxon>
        <taxon>Aquificia</taxon>
        <taxon>Aquificales</taxon>
        <taxon>Hydrogenothermaceae</taxon>
        <taxon>Sulfurihydrogenibium</taxon>
    </lineage>
</organism>